<proteinExistence type="predicted"/>
<comment type="caution">
    <text evidence="2">The sequence shown here is derived from an EMBL/GenBank/DDBJ whole genome shotgun (WGS) entry which is preliminary data.</text>
</comment>
<dbReference type="EMBL" id="JAGSOG010000220">
    <property type="protein sequence ID" value="MBR7837661.1"/>
    <property type="molecule type" value="Genomic_DNA"/>
</dbReference>
<dbReference type="PROSITE" id="PS50943">
    <property type="entry name" value="HTH_CROC1"/>
    <property type="match status" value="1"/>
</dbReference>
<dbReference type="Gene3D" id="1.10.260.40">
    <property type="entry name" value="lambda repressor-like DNA-binding domains"/>
    <property type="match status" value="1"/>
</dbReference>
<accession>A0A941EUS1</accession>
<dbReference type="Proteomes" id="UP000675781">
    <property type="component" value="Unassembled WGS sequence"/>
</dbReference>
<name>A0A941EUS1_9ACTN</name>
<keyword evidence="3" id="KW-1185">Reference proteome</keyword>
<protein>
    <submittedName>
        <fullName evidence="2">Helix-turn-helix domain-containing protein</fullName>
    </submittedName>
</protein>
<organism evidence="2 3">
    <name type="scientific">Actinospica durhamensis</name>
    <dbReference type="NCBI Taxonomy" id="1508375"/>
    <lineage>
        <taxon>Bacteria</taxon>
        <taxon>Bacillati</taxon>
        <taxon>Actinomycetota</taxon>
        <taxon>Actinomycetes</taxon>
        <taxon>Catenulisporales</taxon>
        <taxon>Actinospicaceae</taxon>
        <taxon>Actinospica</taxon>
    </lineage>
</organism>
<sequence>MPGSRERRAELSDFLRGRRERLSPQQVGLAPGNGRRRTQGLRREEVAVLADVSPAWYTFLEQGRDVRASPQVLEALARALRLDPAERAHLFLLARSEAPPQAGAQSETVLPALAALLGLLEPNPAFVTGRRWDVLDANRPARELFTDWLARPADQRNMLTWVFTEPRAREVLVDWEQEARALLGRFRAAAGRYVEDPAFTDLIDTLQAASAEFRTWWARHDVIDRGSGSKAMAHPRIGRVTLNHTALNAAENAEQRLVVYYAEPGSPDAARLRELLEPAHRAVG</sequence>
<dbReference type="InterPro" id="IPR041413">
    <property type="entry name" value="MLTR_LBD"/>
</dbReference>
<evidence type="ECO:0000313" key="3">
    <source>
        <dbReference type="Proteomes" id="UP000675781"/>
    </source>
</evidence>
<dbReference type="InterPro" id="IPR010982">
    <property type="entry name" value="Lambda_DNA-bd_dom_sf"/>
</dbReference>
<dbReference type="SUPFAM" id="SSF47413">
    <property type="entry name" value="lambda repressor-like DNA-binding domains"/>
    <property type="match status" value="1"/>
</dbReference>
<dbReference type="Gene3D" id="3.30.450.180">
    <property type="match status" value="1"/>
</dbReference>
<dbReference type="PANTHER" id="PTHR35010:SF2">
    <property type="entry name" value="BLL4672 PROTEIN"/>
    <property type="match status" value="1"/>
</dbReference>
<dbReference type="AlphaFoldDB" id="A0A941EUS1"/>
<feature type="domain" description="HTH cro/C1-type" evidence="1">
    <location>
        <begin position="39"/>
        <end position="87"/>
    </location>
</feature>
<evidence type="ECO:0000313" key="2">
    <source>
        <dbReference type="EMBL" id="MBR7837661.1"/>
    </source>
</evidence>
<dbReference type="InterPro" id="IPR001387">
    <property type="entry name" value="Cro/C1-type_HTH"/>
</dbReference>
<dbReference type="Pfam" id="PF13560">
    <property type="entry name" value="HTH_31"/>
    <property type="match status" value="1"/>
</dbReference>
<dbReference type="GO" id="GO:0003677">
    <property type="term" value="F:DNA binding"/>
    <property type="evidence" value="ECO:0007669"/>
    <property type="project" value="InterPro"/>
</dbReference>
<dbReference type="PANTHER" id="PTHR35010">
    <property type="entry name" value="BLL4672 PROTEIN-RELATED"/>
    <property type="match status" value="1"/>
</dbReference>
<gene>
    <name evidence="2" type="ORF">KDL01_30555</name>
</gene>
<dbReference type="CDD" id="cd00093">
    <property type="entry name" value="HTH_XRE"/>
    <property type="match status" value="1"/>
</dbReference>
<dbReference type="RefSeq" id="WP_212532128.1">
    <property type="nucleotide sequence ID" value="NZ_JAGSOG010000220.1"/>
</dbReference>
<dbReference type="SMART" id="SM00530">
    <property type="entry name" value="HTH_XRE"/>
    <property type="match status" value="1"/>
</dbReference>
<dbReference type="Pfam" id="PF17765">
    <property type="entry name" value="MLTR_LBD"/>
    <property type="match status" value="1"/>
</dbReference>
<evidence type="ECO:0000259" key="1">
    <source>
        <dbReference type="PROSITE" id="PS50943"/>
    </source>
</evidence>
<reference evidence="2" key="1">
    <citation type="submission" date="2021-04" db="EMBL/GenBank/DDBJ databases">
        <title>Genome based classification of Actinospica acidithermotolerans sp. nov., an actinobacterium isolated from an Indonesian hot spring.</title>
        <authorList>
            <person name="Kusuma A.B."/>
            <person name="Putra K.E."/>
            <person name="Nafisah S."/>
            <person name="Loh J."/>
            <person name="Nouioui I."/>
            <person name="Goodfellow M."/>
        </authorList>
    </citation>
    <scope>NUCLEOTIDE SEQUENCE</scope>
    <source>
        <strain evidence="2">CSCA 57</strain>
    </source>
</reference>